<protein>
    <submittedName>
        <fullName evidence="1">Uncharacterized protein</fullName>
    </submittedName>
</protein>
<evidence type="ECO:0000313" key="2">
    <source>
        <dbReference type="Proteomes" id="UP001605036"/>
    </source>
</evidence>
<name>A0ABD1ZHS4_9MARC</name>
<reference evidence="1 2" key="1">
    <citation type="submission" date="2024-09" db="EMBL/GenBank/DDBJ databases">
        <title>Chromosome-scale assembly of Riccia fluitans.</title>
        <authorList>
            <person name="Paukszto L."/>
            <person name="Sawicki J."/>
            <person name="Karawczyk K."/>
            <person name="Piernik-Szablinska J."/>
            <person name="Szczecinska M."/>
            <person name="Mazdziarz M."/>
        </authorList>
    </citation>
    <scope>NUCLEOTIDE SEQUENCE [LARGE SCALE GENOMIC DNA]</scope>
    <source>
        <strain evidence="1">Rf_01</strain>
        <tissue evidence="1">Aerial parts of the thallus</tissue>
    </source>
</reference>
<dbReference type="EMBL" id="JBHFFA010000001">
    <property type="protein sequence ID" value="KAL2650998.1"/>
    <property type="molecule type" value="Genomic_DNA"/>
</dbReference>
<evidence type="ECO:0000313" key="1">
    <source>
        <dbReference type="EMBL" id="KAL2650998.1"/>
    </source>
</evidence>
<sequence length="72" mass="8094">MDHSLQNRLFLGTKSYPSQNDPTAAAVFNSERASFSAIQAFKVSERLLAITWGNFMSLEAEKGRNRGEGRRM</sequence>
<organism evidence="1 2">
    <name type="scientific">Riccia fluitans</name>
    <dbReference type="NCBI Taxonomy" id="41844"/>
    <lineage>
        <taxon>Eukaryota</taxon>
        <taxon>Viridiplantae</taxon>
        <taxon>Streptophyta</taxon>
        <taxon>Embryophyta</taxon>
        <taxon>Marchantiophyta</taxon>
        <taxon>Marchantiopsida</taxon>
        <taxon>Marchantiidae</taxon>
        <taxon>Marchantiales</taxon>
        <taxon>Ricciaceae</taxon>
        <taxon>Riccia</taxon>
    </lineage>
</organism>
<proteinExistence type="predicted"/>
<accession>A0ABD1ZHS4</accession>
<comment type="caution">
    <text evidence="1">The sequence shown here is derived from an EMBL/GenBank/DDBJ whole genome shotgun (WGS) entry which is preliminary data.</text>
</comment>
<dbReference type="AlphaFoldDB" id="A0ABD1ZHS4"/>
<gene>
    <name evidence="1" type="ORF">R1flu_019126</name>
</gene>
<keyword evidence="2" id="KW-1185">Reference proteome</keyword>
<dbReference type="Proteomes" id="UP001605036">
    <property type="component" value="Unassembled WGS sequence"/>
</dbReference>